<keyword evidence="2" id="KW-1185">Reference proteome</keyword>
<name>A0ABN8AHV5_9PROT</name>
<evidence type="ECO:0000313" key="2">
    <source>
        <dbReference type="Proteomes" id="UP000839052"/>
    </source>
</evidence>
<dbReference type="Proteomes" id="UP000839052">
    <property type="component" value="Chromosome"/>
</dbReference>
<gene>
    <name evidence="1" type="ORF">NTG6680_1072</name>
</gene>
<protein>
    <submittedName>
        <fullName evidence="1">Uncharacterized protein</fullName>
    </submittedName>
</protein>
<organism evidence="1 2">
    <name type="scientific">Candidatus Nitrotoga arctica</name>
    <dbReference type="NCBI Taxonomy" id="453162"/>
    <lineage>
        <taxon>Bacteria</taxon>
        <taxon>Pseudomonadati</taxon>
        <taxon>Pseudomonadota</taxon>
        <taxon>Betaproteobacteria</taxon>
        <taxon>Nitrosomonadales</taxon>
        <taxon>Gallionellaceae</taxon>
        <taxon>Candidatus Nitrotoga</taxon>
    </lineage>
</organism>
<sequence>MAATLLFNRYENQQKYYPITLVKRAYDDSLNIAVVLLYGSTHGQIHTVE</sequence>
<reference evidence="1 2" key="1">
    <citation type="submission" date="2021-10" db="EMBL/GenBank/DDBJ databases">
        <authorList>
            <person name="Koch H."/>
        </authorList>
    </citation>
    <scope>NUCLEOTIDE SEQUENCE [LARGE SCALE GENOMIC DNA]</scope>
    <source>
        <strain evidence="1">6680</strain>
    </source>
</reference>
<dbReference type="EMBL" id="OU912926">
    <property type="protein sequence ID" value="CAG9932325.1"/>
    <property type="molecule type" value="Genomic_DNA"/>
</dbReference>
<proteinExistence type="predicted"/>
<accession>A0ABN8AHV5</accession>
<evidence type="ECO:0000313" key="1">
    <source>
        <dbReference type="EMBL" id="CAG9932325.1"/>
    </source>
</evidence>